<proteinExistence type="predicted"/>
<dbReference type="PANTHER" id="PTHR33481">
    <property type="entry name" value="REVERSE TRANSCRIPTASE"/>
    <property type="match status" value="1"/>
</dbReference>
<dbReference type="AlphaFoldDB" id="A0A167JGN4"/>
<reference evidence="1 2" key="1">
    <citation type="journal article" date="2016" name="Genome Biol. Evol.">
        <title>Divergent and convergent evolution of fungal pathogenicity.</title>
        <authorList>
            <person name="Shang Y."/>
            <person name="Xiao G."/>
            <person name="Zheng P."/>
            <person name="Cen K."/>
            <person name="Zhan S."/>
            <person name="Wang C."/>
        </authorList>
    </citation>
    <scope>NUCLEOTIDE SEQUENCE [LARGE SCALE GENOMIC DNA]</scope>
    <source>
        <strain evidence="1 2">ARSEF 2679</strain>
    </source>
</reference>
<keyword evidence="2" id="KW-1185">Reference proteome</keyword>
<evidence type="ECO:0000313" key="2">
    <source>
        <dbReference type="Proteomes" id="UP000076744"/>
    </source>
</evidence>
<dbReference type="RefSeq" id="XP_018699835.1">
    <property type="nucleotide sequence ID" value="XM_018852969.1"/>
</dbReference>
<name>A0A167JGN4_CORFA</name>
<dbReference type="OrthoDB" id="4939572at2759"/>
<sequence length="314" mass="35570">MAKRNSRSSTIDLAFSNIPEASATVEVHLTTGSLHYTIGIEIPNREQAQVTPGKVRVAMPDEIKAFGDHVGKAVKSLPTDIDSHAQIEDMARQLQEILQSSAMACGRVSRGRRARSCPWWNQECKDAYDDLRVTRRIYENQRGEEVQRARVRFYRVLRRARQNFWRNTINEVTTAEGVYKLTRWMKPRQQLQPPPIQVGDTTYSTDMEKAMALRKEKLERRDAADDIPDAWEPTVSPAKEIPFAKTISTKEIEKAVLHTGNTTPGSDGITTKMLRAAWPHIARPLTTLYNACLQLGHHPSVFKTAEVVMIPKPN</sequence>
<dbReference type="PANTHER" id="PTHR33481:SF1">
    <property type="entry name" value="ENDONUCLEASE_EXONUCLEASE_PHOSPHATASE DOMAIN-CONTAINING PROTEIN-RELATED"/>
    <property type="match status" value="1"/>
</dbReference>
<dbReference type="GeneID" id="30025659"/>
<protein>
    <recommendedName>
        <fullName evidence="3">Reverse transcriptase</fullName>
    </recommendedName>
</protein>
<dbReference type="STRING" id="1081104.A0A167JGN4"/>
<evidence type="ECO:0000313" key="1">
    <source>
        <dbReference type="EMBL" id="OAA50237.1"/>
    </source>
</evidence>
<comment type="caution">
    <text evidence="1">The sequence shown here is derived from an EMBL/GenBank/DDBJ whole genome shotgun (WGS) entry which is preliminary data.</text>
</comment>
<gene>
    <name evidence="1" type="ORF">ISF_09367</name>
</gene>
<accession>A0A167JGN4</accession>
<dbReference type="Proteomes" id="UP000076744">
    <property type="component" value="Unassembled WGS sequence"/>
</dbReference>
<organism evidence="1 2">
    <name type="scientific">Cordyceps fumosorosea (strain ARSEF 2679)</name>
    <name type="common">Isaria fumosorosea</name>
    <dbReference type="NCBI Taxonomy" id="1081104"/>
    <lineage>
        <taxon>Eukaryota</taxon>
        <taxon>Fungi</taxon>
        <taxon>Dikarya</taxon>
        <taxon>Ascomycota</taxon>
        <taxon>Pezizomycotina</taxon>
        <taxon>Sordariomycetes</taxon>
        <taxon>Hypocreomycetidae</taxon>
        <taxon>Hypocreales</taxon>
        <taxon>Cordycipitaceae</taxon>
        <taxon>Cordyceps</taxon>
    </lineage>
</organism>
<dbReference type="EMBL" id="AZHB01000047">
    <property type="protein sequence ID" value="OAA50237.1"/>
    <property type="molecule type" value="Genomic_DNA"/>
</dbReference>
<evidence type="ECO:0008006" key="3">
    <source>
        <dbReference type="Google" id="ProtNLM"/>
    </source>
</evidence>